<dbReference type="CDD" id="cd03886">
    <property type="entry name" value="M20_Acy1"/>
    <property type="match status" value="1"/>
</dbReference>
<feature type="domain" description="Peptidase M20 dimerisation" evidence="3">
    <location>
        <begin position="179"/>
        <end position="267"/>
    </location>
</feature>
<feature type="binding site" evidence="2">
    <location>
        <position position="92"/>
    </location>
    <ligand>
        <name>Mn(2+)</name>
        <dbReference type="ChEBI" id="CHEBI:29035"/>
        <label>2</label>
    </ligand>
</feature>
<reference evidence="5" key="1">
    <citation type="submission" date="2017-04" db="EMBL/GenBank/DDBJ databases">
        <title>Function of individual gut microbiota members based on whole genome sequencing of pure cultures obtained from chicken caecum.</title>
        <authorList>
            <person name="Medvecky M."/>
            <person name="Cejkova D."/>
            <person name="Polansky O."/>
            <person name="Karasova D."/>
            <person name="Kubasova T."/>
            <person name="Cizek A."/>
            <person name="Rychlik I."/>
        </authorList>
    </citation>
    <scope>NUCLEOTIDE SEQUENCE [LARGE SCALE GENOMIC DNA]</scope>
    <source>
        <strain evidence="5">An149</strain>
    </source>
</reference>
<dbReference type="Proteomes" id="UP000196258">
    <property type="component" value="Unassembled WGS sequence"/>
</dbReference>
<organism evidence="4 5">
    <name type="scientific">Thomasclavelia spiroformis</name>
    <dbReference type="NCBI Taxonomy" id="29348"/>
    <lineage>
        <taxon>Bacteria</taxon>
        <taxon>Bacillati</taxon>
        <taxon>Bacillota</taxon>
        <taxon>Erysipelotrichia</taxon>
        <taxon>Erysipelotrichales</taxon>
        <taxon>Coprobacillaceae</taxon>
        <taxon>Thomasclavelia</taxon>
    </lineage>
</organism>
<dbReference type="Pfam" id="PF07687">
    <property type="entry name" value="M20_dimer"/>
    <property type="match status" value="1"/>
</dbReference>
<name>A0A1Y4QJV0_9FIRM</name>
<keyword evidence="2" id="KW-0479">Metal-binding</keyword>
<evidence type="ECO:0000256" key="2">
    <source>
        <dbReference type="PIRSR" id="PIRSR005962-1"/>
    </source>
</evidence>
<dbReference type="PANTHER" id="PTHR11014">
    <property type="entry name" value="PEPTIDASE M20 FAMILY MEMBER"/>
    <property type="match status" value="1"/>
</dbReference>
<dbReference type="SUPFAM" id="SSF53187">
    <property type="entry name" value="Zn-dependent exopeptidases"/>
    <property type="match status" value="1"/>
</dbReference>
<evidence type="ECO:0000313" key="5">
    <source>
        <dbReference type="Proteomes" id="UP000196258"/>
    </source>
</evidence>
<dbReference type="AlphaFoldDB" id="A0A1Y4QJV0"/>
<dbReference type="Gene3D" id="3.40.630.10">
    <property type="entry name" value="Zn peptidases"/>
    <property type="match status" value="1"/>
</dbReference>
<feature type="binding site" evidence="2">
    <location>
        <position position="154"/>
    </location>
    <ligand>
        <name>Mn(2+)</name>
        <dbReference type="ChEBI" id="CHEBI:29035"/>
        <label>2</label>
    </ligand>
</feature>
<dbReference type="Gene3D" id="3.30.70.360">
    <property type="match status" value="1"/>
</dbReference>
<dbReference type="InterPro" id="IPR002933">
    <property type="entry name" value="Peptidase_M20"/>
</dbReference>
<dbReference type="GO" id="GO:0019877">
    <property type="term" value="P:diaminopimelate biosynthetic process"/>
    <property type="evidence" value="ECO:0007669"/>
    <property type="project" value="UniProtKB-ARBA"/>
</dbReference>
<feature type="binding site" evidence="2">
    <location>
        <position position="94"/>
    </location>
    <ligand>
        <name>Mn(2+)</name>
        <dbReference type="ChEBI" id="CHEBI:29035"/>
        <label>2</label>
    </ligand>
</feature>
<gene>
    <name evidence="4" type="ORF">B5E91_05900</name>
</gene>
<evidence type="ECO:0000259" key="3">
    <source>
        <dbReference type="Pfam" id="PF07687"/>
    </source>
</evidence>
<dbReference type="GO" id="GO:0050118">
    <property type="term" value="F:N-acetyldiaminopimelate deacetylase activity"/>
    <property type="evidence" value="ECO:0007669"/>
    <property type="project" value="UniProtKB-ARBA"/>
</dbReference>
<evidence type="ECO:0000256" key="1">
    <source>
        <dbReference type="ARBA" id="ARBA00022801"/>
    </source>
</evidence>
<accession>A0A1Y4QJV0</accession>
<dbReference type="RefSeq" id="WP_087256011.1">
    <property type="nucleotide sequence ID" value="NZ_CAMMFM010000036.1"/>
</dbReference>
<protein>
    <submittedName>
        <fullName evidence="4">Amidohydrolase</fullName>
    </submittedName>
</protein>
<keyword evidence="2" id="KW-0464">Manganese</keyword>
<dbReference type="PIRSF" id="PIRSF005962">
    <property type="entry name" value="Pept_M20D_amidohydro"/>
    <property type="match status" value="1"/>
</dbReference>
<comment type="cofactor">
    <cofactor evidence="2">
        <name>Mn(2+)</name>
        <dbReference type="ChEBI" id="CHEBI:29035"/>
    </cofactor>
    <text evidence="2">The Mn(2+) ion enhances activity.</text>
</comment>
<dbReference type="Pfam" id="PF01546">
    <property type="entry name" value="Peptidase_M20"/>
    <property type="match status" value="1"/>
</dbReference>
<dbReference type="InterPro" id="IPR036264">
    <property type="entry name" value="Bact_exopeptidase_dim_dom"/>
</dbReference>
<keyword evidence="1 4" id="KW-0378">Hydrolase</keyword>
<dbReference type="InterPro" id="IPR011650">
    <property type="entry name" value="Peptidase_M20_dimer"/>
</dbReference>
<evidence type="ECO:0000313" key="4">
    <source>
        <dbReference type="EMBL" id="OUQ05549.1"/>
    </source>
</evidence>
<dbReference type="PANTHER" id="PTHR11014:SF63">
    <property type="entry name" value="METALLOPEPTIDASE, PUTATIVE (AFU_ORTHOLOGUE AFUA_6G09600)-RELATED"/>
    <property type="match status" value="1"/>
</dbReference>
<dbReference type="GO" id="GO:0046872">
    <property type="term" value="F:metal ion binding"/>
    <property type="evidence" value="ECO:0007669"/>
    <property type="project" value="UniProtKB-KW"/>
</dbReference>
<proteinExistence type="predicted"/>
<comment type="caution">
    <text evidence="4">The sequence shown here is derived from an EMBL/GenBank/DDBJ whole genome shotgun (WGS) entry which is preliminary data.</text>
</comment>
<dbReference type="EMBL" id="NFLB01000005">
    <property type="protein sequence ID" value="OUQ05549.1"/>
    <property type="molecule type" value="Genomic_DNA"/>
</dbReference>
<dbReference type="InterPro" id="IPR017439">
    <property type="entry name" value="Amidohydrolase"/>
</dbReference>
<dbReference type="NCBIfam" id="TIGR01891">
    <property type="entry name" value="amidohydrolases"/>
    <property type="match status" value="1"/>
</dbReference>
<dbReference type="SUPFAM" id="SSF55031">
    <property type="entry name" value="Bacterial exopeptidase dimerisation domain"/>
    <property type="match status" value="1"/>
</dbReference>
<feature type="binding site" evidence="2">
    <location>
        <position position="347"/>
    </location>
    <ligand>
        <name>Mn(2+)</name>
        <dbReference type="ChEBI" id="CHEBI:29035"/>
        <label>2</label>
    </ligand>
</feature>
<feature type="binding site" evidence="2">
    <location>
        <position position="128"/>
    </location>
    <ligand>
        <name>Mn(2+)</name>
        <dbReference type="ChEBI" id="CHEBI:29035"/>
        <label>2</label>
    </ligand>
</feature>
<sequence length="377" mass="42511">MGALEQIKKWRRQLHQIPEIGLQEYQTSNYLKKELIEMGYDPISILDTGILVYIDHHQDKTVAFRSDMDGLKISEQTNCDFKSKHDGYMHACGHDGHMAALLALAKRLKESDESFDFNILLIFQPAEEAPGGAKLLVEQGILQKYHVEAIFGMHLMPSIDSGKIACRPGPLMAQNGELDVVIKGKSAHAGLYHLGIDAIVIASQIICQYQSIISRVISPVESCVINIGEIKGGTVRNIVADRVEFKGTLRTYSEAVFTKITDTMQAINKGMENTYGCKIDFSCPPMYPPVLNDYKLYHQFVNIVDQNYEELKEPLMLAEDFAYYQKEIPGIFFYVGTKSDEYSSGLHTETFNFNEEVLLQAVDVYYRLATKLKLGDI</sequence>
<dbReference type="FunFam" id="3.30.70.360:FF:000001">
    <property type="entry name" value="N-acetyldiaminopimelate deacetylase"/>
    <property type="match status" value="1"/>
</dbReference>